<dbReference type="NCBIfam" id="NF009538">
    <property type="entry name" value="PRK12904.1"/>
    <property type="match status" value="1"/>
</dbReference>
<dbReference type="SUPFAM" id="SSF52540">
    <property type="entry name" value="P-loop containing nucleoside triphosphate hydrolases"/>
    <property type="match status" value="2"/>
</dbReference>
<dbReference type="InterPro" id="IPR036266">
    <property type="entry name" value="SecA_Wing/Scaffold_sf"/>
</dbReference>
<evidence type="ECO:0000256" key="6">
    <source>
        <dbReference type="ARBA" id="ARBA00022490"/>
    </source>
</evidence>
<evidence type="ECO:0000256" key="11">
    <source>
        <dbReference type="ARBA" id="ARBA00022840"/>
    </source>
</evidence>
<keyword evidence="8" id="KW-0479">Metal-binding</keyword>
<keyword evidence="6 16" id="KW-0963">Cytoplasm</keyword>
<evidence type="ECO:0000256" key="7">
    <source>
        <dbReference type="ARBA" id="ARBA00022519"/>
    </source>
</evidence>
<feature type="binding site" evidence="16">
    <location>
        <position position="87"/>
    </location>
    <ligand>
        <name>ATP</name>
        <dbReference type="ChEBI" id="CHEBI:30616"/>
    </ligand>
</feature>
<dbReference type="SMART" id="SM00958">
    <property type="entry name" value="SecA_PP_bind"/>
    <property type="match status" value="1"/>
</dbReference>
<organism evidence="22 23">
    <name type="scientific">Frischella japonica</name>
    <dbReference type="NCBI Taxonomy" id="2741544"/>
    <lineage>
        <taxon>Bacteria</taxon>
        <taxon>Pseudomonadati</taxon>
        <taxon>Pseudomonadota</taxon>
        <taxon>Gammaproteobacteria</taxon>
        <taxon>Orbales</taxon>
        <taxon>Orbaceae</taxon>
        <taxon>Frischella</taxon>
    </lineage>
</organism>
<evidence type="ECO:0000256" key="18">
    <source>
        <dbReference type="SAM" id="MobiDB-lite"/>
    </source>
</evidence>
<keyword evidence="14 16" id="KW-0811">Translocation</keyword>
<accession>A0ABR7QUC9</accession>
<evidence type="ECO:0000256" key="3">
    <source>
        <dbReference type="ARBA" id="ARBA00007650"/>
    </source>
</evidence>
<dbReference type="EMBL" id="JABURY010000003">
    <property type="protein sequence ID" value="MBC9129833.1"/>
    <property type="molecule type" value="Genomic_DNA"/>
</dbReference>
<dbReference type="SUPFAM" id="SSF81767">
    <property type="entry name" value="Pre-protein crosslinking domain of SecA"/>
    <property type="match status" value="1"/>
</dbReference>
<dbReference type="InterPro" id="IPR014018">
    <property type="entry name" value="SecA_motor_DEAD"/>
</dbReference>
<sequence length="905" mass="102999">MLLNLLTKVFGSRNERVLKMMRKRVEKINALEPAMVALSDEELKAKTAEFKQRITSGSSLDTILEEAFAVVREASKRVFGMRHFDVQLIGGMVLNERCIAEMRTGEGKTLTATLPAYLNALTGKGVHVVTVNDYLAQRDAENNRPLFEFLGLTVGINLPNMPTSEKRAAYNADITYGTNNEYGFDYLRDNMVFNKESRVQRPLNYALVDEVDSILIDEARTPLIISGPAEDSSDRYVRINKIVPYLTRQEKEDTEEFQGDGDFSIDEKSRQVNLTERGLLKVEELLIREGIIKSDESLYAPNNIVLMHHINAALRAHHLFHRDVDYIVKNGEVIIVDEHTGRTMEGRRWSDGLHQAVEAKEGAKIQNENQTLASITFQNYFRLYQKLAGMTGTADTEAFEFNQIYGLDTIVVPTNKPMLRKDLPDLVFMTEKEKLDAIVADVKSCVAKGQPVLVGTASIEKSELVSHFLNQAKIKHSVLNAKFHAQEAEIIADAGRKGAVTIATNMAGRGTDIMLGGNWQMEIAKLESPTPEQVQAIKQDWQVRHEEIIQLGGLYILGTERHESRRIDNQLRGRSGRQGDPGVSRFYLSLEDPLMRIFASDRVGGVMRKLGMKNGEAIEHPLVTKAIANAQKKVESRNFDIRKQLLEFDDVANDQRRAIYSQRNDLLDNHDIKEMIDSIRSDVFNSLIDQYIPPQSIEEMWDVKGLEVALKKDFDLDLPISTWLDEEMNLHEENLRERIQNIAKQTYQDKENSVGSEAFRHFEKNVMLQTLDTLWKDHLAAMDYLRQGIHLRGYAQKDPKQEYKRESFDMFANMLETLKYDVIGVLSRVRIQSQQEIEEAERQREAELQKLAEKQRLSHSDMDEAHNNKSQNAQPLVRAQAKIGRNDPCPCGSGKKYKHCHGAVQ</sequence>
<dbReference type="Pfam" id="PF07517">
    <property type="entry name" value="SecA_DEAD"/>
    <property type="match status" value="1"/>
</dbReference>
<keyword evidence="23" id="KW-1185">Reference proteome</keyword>
<evidence type="ECO:0000259" key="19">
    <source>
        <dbReference type="PROSITE" id="PS51192"/>
    </source>
</evidence>
<evidence type="ECO:0000256" key="14">
    <source>
        <dbReference type="ARBA" id="ARBA00023010"/>
    </source>
</evidence>
<keyword evidence="4 16" id="KW-0813">Transport</keyword>
<evidence type="ECO:0000313" key="23">
    <source>
        <dbReference type="Proteomes" id="UP000651208"/>
    </source>
</evidence>
<evidence type="ECO:0000259" key="20">
    <source>
        <dbReference type="PROSITE" id="PS51194"/>
    </source>
</evidence>
<dbReference type="InterPro" id="IPR044722">
    <property type="entry name" value="SecA_SF2_C"/>
</dbReference>
<dbReference type="InterPro" id="IPR011115">
    <property type="entry name" value="SecA_DEAD"/>
</dbReference>
<dbReference type="PRINTS" id="PR00906">
    <property type="entry name" value="SECA"/>
</dbReference>
<dbReference type="CDD" id="cd18803">
    <property type="entry name" value="SF2_C_secA"/>
    <property type="match status" value="1"/>
</dbReference>
<dbReference type="Gene3D" id="3.40.50.300">
    <property type="entry name" value="P-loop containing nucleotide triphosphate hydrolases"/>
    <property type="match status" value="2"/>
</dbReference>
<dbReference type="InterPro" id="IPR011130">
    <property type="entry name" value="SecA_preprotein_X-link_dom"/>
</dbReference>
<dbReference type="InterPro" id="IPR001650">
    <property type="entry name" value="Helicase_C-like"/>
</dbReference>
<evidence type="ECO:0000256" key="9">
    <source>
        <dbReference type="ARBA" id="ARBA00022741"/>
    </source>
</evidence>
<evidence type="ECO:0000256" key="17">
    <source>
        <dbReference type="RuleBase" id="RU003874"/>
    </source>
</evidence>
<dbReference type="SUPFAM" id="SSF81886">
    <property type="entry name" value="Helical scaffold and wing domains of SecA"/>
    <property type="match status" value="1"/>
</dbReference>
<evidence type="ECO:0000256" key="1">
    <source>
        <dbReference type="ARBA" id="ARBA00001947"/>
    </source>
</evidence>
<keyword evidence="5 16" id="KW-1003">Cell membrane</keyword>
<evidence type="ECO:0000256" key="8">
    <source>
        <dbReference type="ARBA" id="ARBA00022723"/>
    </source>
</evidence>
<dbReference type="InterPro" id="IPR027417">
    <property type="entry name" value="P-loop_NTPase"/>
</dbReference>
<dbReference type="Pfam" id="PF01043">
    <property type="entry name" value="SecA_PP_bind"/>
    <property type="match status" value="1"/>
</dbReference>
<comment type="catalytic activity">
    <reaction evidence="16">
        <text>ATP + H2O + cellular proteinSide 1 = ADP + phosphate + cellular proteinSide 2.</text>
        <dbReference type="EC" id="7.4.2.8"/>
    </reaction>
</comment>
<dbReference type="InterPro" id="IPR036670">
    <property type="entry name" value="SecA_X-link_sf"/>
</dbReference>
<comment type="subunit">
    <text evidence="16">Monomer and homodimer. Part of the essential Sec protein translocation apparatus which comprises SecA, SecYEG and auxiliary proteins SecDF-YajC and YidC.</text>
</comment>
<evidence type="ECO:0000256" key="15">
    <source>
        <dbReference type="ARBA" id="ARBA00023136"/>
    </source>
</evidence>
<keyword evidence="11 16" id="KW-0067">ATP-binding</keyword>
<comment type="function">
    <text evidence="16">Part of the Sec protein translocase complex. Interacts with the SecYEG preprotein conducting channel. Has a central role in coupling the hydrolysis of ATP to the transfer of proteins into and across the cell membrane, serving both as a receptor for the preprotein-SecB complex and as an ATP-driven molecular motor driving the stepwise translocation of polypeptide chains across the membrane.</text>
</comment>
<evidence type="ECO:0000256" key="4">
    <source>
        <dbReference type="ARBA" id="ARBA00022448"/>
    </source>
</evidence>
<keyword evidence="13 16" id="KW-1278">Translocase</keyword>
<feature type="compositionally biased region" description="Basic residues" evidence="18">
    <location>
        <begin position="895"/>
        <end position="905"/>
    </location>
</feature>
<comment type="caution">
    <text evidence="22">The sequence shown here is derived from an EMBL/GenBank/DDBJ whole genome shotgun (WGS) entry which is preliminary data.</text>
</comment>
<dbReference type="CDD" id="cd17928">
    <property type="entry name" value="DEXDc_SecA"/>
    <property type="match status" value="1"/>
</dbReference>
<dbReference type="PANTHER" id="PTHR30612">
    <property type="entry name" value="SECA INNER MEMBRANE COMPONENT OF SEC PROTEIN SECRETION SYSTEM"/>
    <property type="match status" value="1"/>
</dbReference>
<evidence type="ECO:0000259" key="21">
    <source>
        <dbReference type="PROSITE" id="PS51196"/>
    </source>
</evidence>
<evidence type="ECO:0000313" key="22">
    <source>
        <dbReference type="EMBL" id="MBC9129833.1"/>
    </source>
</evidence>
<reference evidence="22 23" key="1">
    <citation type="submission" date="2020-06" db="EMBL/GenBank/DDBJ databases">
        <title>Frischella cerana isolated from Apis cerana gut homogenate.</title>
        <authorList>
            <person name="Wolter L.A."/>
            <person name="Suenami S."/>
            <person name="Miyazaki R."/>
        </authorList>
    </citation>
    <scope>NUCLEOTIDE SEQUENCE [LARGE SCALE GENOMIC DNA]</scope>
    <source>
        <strain evidence="22 23">Ac13</strain>
    </source>
</reference>
<dbReference type="PANTHER" id="PTHR30612:SF0">
    <property type="entry name" value="CHLOROPLAST PROTEIN-TRANSPORTING ATPASE"/>
    <property type="match status" value="1"/>
</dbReference>
<feature type="binding site" evidence="16">
    <location>
        <position position="512"/>
    </location>
    <ligand>
        <name>ATP</name>
        <dbReference type="ChEBI" id="CHEBI:30616"/>
    </ligand>
</feature>
<dbReference type="SMART" id="SM00957">
    <property type="entry name" value="SecA_DEAD"/>
    <property type="match status" value="1"/>
</dbReference>
<dbReference type="Gene3D" id="3.90.1440.10">
    <property type="entry name" value="SecA, preprotein cross-linking domain"/>
    <property type="match status" value="1"/>
</dbReference>
<gene>
    <name evidence="16 22" type="primary">secA</name>
    <name evidence="22" type="ORF">FcAc13_00725</name>
</gene>
<feature type="domain" description="SecA family profile" evidence="21">
    <location>
        <begin position="3"/>
        <end position="619"/>
    </location>
</feature>
<comment type="subcellular location">
    <subcellularLocation>
        <location evidence="16">Cell membrane</location>
        <topology evidence="16">Peripheral membrane protein</topology>
        <orientation evidence="16">Cytoplasmic side</orientation>
    </subcellularLocation>
    <subcellularLocation>
        <location evidence="16">Cytoplasm</location>
    </subcellularLocation>
    <subcellularLocation>
        <location evidence="2">Membrane</location>
        <topology evidence="2">Peripheral membrane protein</topology>
    </subcellularLocation>
    <text evidence="16">Distribution is 50-50.</text>
</comment>
<dbReference type="PROSITE" id="PS51196">
    <property type="entry name" value="SECA_MOTOR_DEAD"/>
    <property type="match status" value="1"/>
</dbReference>
<keyword evidence="15 16" id="KW-0472">Membrane</keyword>
<feature type="domain" description="Helicase C-terminal" evidence="20">
    <location>
        <begin position="422"/>
        <end position="635"/>
    </location>
</feature>
<dbReference type="Gene3D" id="1.10.3060.10">
    <property type="entry name" value="Helical scaffold and wing domains of SecA"/>
    <property type="match status" value="1"/>
</dbReference>
<keyword evidence="10" id="KW-0862">Zinc</keyword>
<feature type="compositionally biased region" description="Basic and acidic residues" evidence="18">
    <location>
        <begin position="855"/>
        <end position="867"/>
    </location>
</feature>
<evidence type="ECO:0000256" key="5">
    <source>
        <dbReference type="ARBA" id="ARBA00022475"/>
    </source>
</evidence>
<protein>
    <recommendedName>
        <fullName evidence="16 17">Protein translocase subunit SecA</fullName>
        <ecNumber evidence="16">7.4.2.8</ecNumber>
    </recommendedName>
</protein>
<evidence type="ECO:0000256" key="12">
    <source>
        <dbReference type="ARBA" id="ARBA00022927"/>
    </source>
</evidence>
<dbReference type="PROSITE" id="PS51194">
    <property type="entry name" value="HELICASE_CTER"/>
    <property type="match status" value="1"/>
</dbReference>
<feature type="region of interest" description="Disordered" evidence="18">
    <location>
        <begin position="855"/>
        <end position="905"/>
    </location>
</feature>
<feature type="binding site" evidence="16">
    <location>
        <begin position="105"/>
        <end position="109"/>
    </location>
    <ligand>
        <name>ATP</name>
        <dbReference type="ChEBI" id="CHEBI:30616"/>
    </ligand>
</feature>
<dbReference type="InterPro" id="IPR004027">
    <property type="entry name" value="SEC_C_motif"/>
</dbReference>
<dbReference type="InterPro" id="IPR000185">
    <property type="entry name" value="SecA"/>
</dbReference>
<dbReference type="PROSITE" id="PS01312">
    <property type="entry name" value="SECA"/>
    <property type="match status" value="1"/>
</dbReference>
<dbReference type="EC" id="7.4.2.8" evidence="16"/>
<keyword evidence="12 16" id="KW-0653">Protein transport</keyword>
<dbReference type="InterPro" id="IPR011116">
    <property type="entry name" value="SecA_Wing/Scaffold"/>
</dbReference>
<comment type="similarity">
    <text evidence="3 16 17">Belongs to the SecA family.</text>
</comment>
<name>A0ABR7QUC9_9GAMM</name>
<dbReference type="Pfam" id="PF07516">
    <property type="entry name" value="SecA_SW"/>
    <property type="match status" value="1"/>
</dbReference>
<comment type="cofactor">
    <cofactor evidence="1">
        <name>Zn(2+)</name>
        <dbReference type="ChEBI" id="CHEBI:29105"/>
    </cofactor>
</comment>
<dbReference type="Pfam" id="PF02810">
    <property type="entry name" value="SEC-C"/>
    <property type="match status" value="1"/>
</dbReference>
<dbReference type="Proteomes" id="UP000651208">
    <property type="component" value="Unassembled WGS sequence"/>
</dbReference>
<evidence type="ECO:0000256" key="13">
    <source>
        <dbReference type="ARBA" id="ARBA00022967"/>
    </source>
</evidence>
<proteinExistence type="inferred from homology"/>
<evidence type="ECO:0000256" key="16">
    <source>
        <dbReference type="HAMAP-Rule" id="MF_01382"/>
    </source>
</evidence>
<evidence type="ECO:0000256" key="10">
    <source>
        <dbReference type="ARBA" id="ARBA00022833"/>
    </source>
</evidence>
<feature type="domain" description="Helicase ATP-binding" evidence="19">
    <location>
        <begin position="89"/>
        <end position="247"/>
    </location>
</feature>
<dbReference type="PROSITE" id="PS51192">
    <property type="entry name" value="HELICASE_ATP_BIND_1"/>
    <property type="match status" value="1"/>
</dbReference>
<dbReference type="InterPro" id="IPR014001">
    <property type="entry name" value="Helicase_ATP-bd"/>
</dbReference>
<dbReference type="Pfam" id="PF21090">
    <property type="entry name" value="P-loop_SecA"/>
    <property type="match status" value="1"/>
</dbReference>
<dbReference type="RefSeq" id="WP_187754288.1">
    <property type="nucleotide sequence ID" value="NZ_JABURY010000003.1"/>
</dbReference>
<evidence type="ECO:0000256" key="2">
    <source>
        <dbReference type="ARBA" id="ARBA00004170"/>
    </source>
</evidence>
<keyword evidence="7" id="KW-0997">Cell inner membrane</keyword>
<dbReference type="NCBIfam" id="TIGR00963">
    <property type="entry name" value="secA"/>
    <property type="match status" value="1"/>
</dbReference>
<dbReference type="HAMAP" id="MF_01382">
    <property type="entry name" value="SecA"/>
    <property type="match status" value="1"/>
</dbReference>
<keyword evidence="9 16" id="KW-0547">Nucleotide-binding</keyword>
<dbReference type="InterPro" id="IPR020937">
    <property type="entry name" value="SecA_CS"/>
</dbReference>